<evidence type="ECO:0000256" key="1">
    <source>
        <dbReference type="SAM" id="MobiDB-lite"/>
    </source>
</evidence>
<dbReference type="AlphaFoldDB" id="A0A0G4IF45"/>
<feature type="compositionally biased region" description="Basic and acidic residues" evidence="1">
    <location>
        <begin position="153"/>
        <end position="173"/>
    </location>
</feature>
<sequence>MAMEVHNPAMRGISNSNSVNNTAYSRKTLEGNWFEERFAIDQPERDFPDLRQKRPVDPSILMKTALQTSRPLPRMLRRPPHISWAVSDFGYRCKDTTYKEDFKVPRAHKDFAVKPYQKPTFVSPETVTDVCHPDRRPVTGPATGFRAVVERHEKDHDARTDDAMWGRRGDRTRMPRTGLASEMPVETRNPETLNWLERDSMKKSILSGAGGAAVSSVYVPHVDNEMSLPLSGLKYRWDDHAGCEHPAGLREGRHLGGYHPMAPEMMSIRPGLSFQQATAMELFRQAAETAGPN</sequence>
<proteinExistence type="predicted"/>
<organism evidence="2">
    <name type="scientific">Chromera velia CCMP2878</name>
    <dbReference type="NCBI Taxonomy" id="1169474"/>
    <lineage>
        <taxon>Eukaryota</taxon>
        <taxon>Sar</taxon>
        <taxon>Alveolata</taxon>
        <taxon>Colpodellida</taxon>
        <taxon>Chromeraceae</taxon>
        <taxon>Chromera</taxon>
    </lineage>
</organism>
<reference evidence="2" key="1">
    <citation type="submission" date="2014-11" db="EMBL/GenBank/DDBJ databases">
        <authorList>
            <person name="Otto D Thomas"/>
            <person name="Naeem Raeece"/>
        </authorList>
    </citation>
    <scope>NUCLEOTIDE SEQUENCE</scope>
</reference>
<feature type="region of interest" description="Disordered" evidence="1">
    <location>
        <begin position="1"/>
        <end position="20"/>
    </location>
</feature>
<accession>A0A0G4IF45</accession>
<name>A0A0G4IF45_9ALVE</name>
<dbReference type="VEuPathDB" id="CryptoDB:Cvel_13809"/>
<evidence type="ECO:0000313" key="2">
    <source>
        <dbReference type="EMBL" id="CEM55751.1"/>
    </source>
</evidence>
<feature type="region of interest" description="Disordered" evidence="1">
    <location>
        <begin position="153"/>
        <end position="175"/>
    </location>
</feature>
<protein>
    <submittedName>
        <fullName evidence="2">Uncharacterized protein</fullName>
    </submittedName>
</protein>
<gene>
    <name evidence="2" type="ORF">Cvel_13809</name>
</gene>
<dbReference type="EMBL" id="CDMZ01005907">
    <property type="protein sequence ID" value="CEM55751.1"/>
    <property type="molecule type" value="Genomic_DNA"/>
</dbReference>